<proteinExistence type="predicted"/>
<dbReference type="AlphaFoldDB" id="A0A101M9D9"/>
<keyword evidence="2" id="KW-1185">Reference proteome</keyword>
<evidence type="ECO:0000313" key="2">
    <source>
        <dbReference type="Proteomes" id="UP000055045"/>
    </source>
</evidence>
<dbReference type="EMBL" id="LLXE01000505">
    <property type="protein sequence ID" value="KUM56335.1"/>
    <property type="molecule type" value="Genomic_DNA"/>
</dbReference>
<comment type="caution">
    <text evidence="1">The sequence shown here is derived from an EMBL/GenBank/DDBJ whole genome shotgun (WGS) entry which is preliminary data.</text>
</comment>
<dbReference type="Proteomes" id="UP000055045">
    <property type="component" value="Unassembled WGS sequence"/>
</dbReference>
<name>A0A101M9D9_PENFR</name>
<gene>
    <name evidence="1" type="ORF">ACN42_g10878</name>
</gene>
<sequence length="83" mass="9755">MCSPSYMLSTFFFRYYQSARSQPIGSIFDKRYHYSSTPLLSSNLPSNPRKFIHEARPAQVATSWLFQSYSALSKRWPSYRDQS</sequence>
<organism evidence="1 2">
    <name type="scientific">Penicillium freii</name>
    <dbReference type="NCBI Taxonomy" id="48697"/>
    <lineage>
        <taxon>Eukaryota</taxon>
        <taxon>Fungi</taxon>
        <taxon>Dikarya</taxon>
        <taxon>Ascomycota</taxon>
        <taxon>Pezizomycotina</taxon>
        <taxon>Eurotiomycetes</taxon>
        <taxon>Eurotiomycetidae</taxon>
        <taxon>Eurotiales</taxon>
        <taxon>Aspergillaceae</taxon>
        <taxon>Penicillium</taxon>
    </lineage>
</organism>
<protein>
    <submittedName>
        <fullName evidence="1">Uncharacterized protein</fullName>
    </submittedName>
</protein>
<reference evidence="1 2" key="1">
    <citation type="submission" date="2015-10" db="EMBL/GenBank/DDBJ databases">
        <title>Genome sequencing of Penicillium freii.</title>
        <authorList>
            <person name="Nguyen H.D."/>
            <person name="Visagie C.M."/>
            <person name="Seifert K.A."/>
        </authorList>
    </citation>
    <scope>NUCLEOTIDE SEQUENCE [LARGE SCALE GENOMIC DNA]</scope>
    <source>
        <strain evidence="1 2">DAOM 242723</strain>
    </source>
</reference>
<accession>A0A101M9D9</accession>
<evidence type="ECO:0000313" key="1">
    <source>
        <dbReference type="EMBL" id="KUM56335.1"/>
    </source>
</evidence>